<comment type="caution">
    <text evidence="2">The sequence shown here is derived from an EMBL/GenBank/DDBJ whole genome shotgun (WGS) entry which is preliminary data.</text>
</comment>
<dbReference type="AlphaFoldDB" id="A0A8H6Z3G6"/>
<evidence type="ECO:0000256" key="1">
    <source>
        <dbReference type="SAM" id="MobiDB-lite"/>
    </source>
</evidence>
<evidence type="ECO:0000313" key="2">
    <source>
        <dbReference type="EMBL" id="KAF7370142.1"/>
    </source>
</evidence>
<dbReference type="Proteomes" id="UP000623467">
    <property type="component" value="Unassembled WGS sequence"/>
</dbReference>
<proteinExistence type="predicted"/>
<accession>A0A8H6Z3G6</accession>
<feature type="compositionally biased region" description="Basic and acidic residues" evidence="1">
    <location>
        <begin position="183"/>
        <end position="199"/>
    </location>
</feature>
<feature type="region of interest" description="Disordered" evidence="1">
    <location>
        <begin position="183"/>
        <end position="214"/>
    </location>
</feature>
<protein>
    <submittedName>
        <fullName evidence="2">Uncharacterized protein</fullName>
    </submittedName>
</protein>
<dbReference type="EMBL" id="JACAZH010000004">
    <property type="protein sequence ID" value="KAF7370142.1"/>
    <property type="molecule type" value="Genomic_DNA"/>
</dbReference>
<gene>
    <name evidence="2" type="ORF">MSAN_00644500</name>
</gene>
<evidence type="ECO:0000313" key="3">
    <source>
        <dbReference type="Proteomes" id="UP000623467"/>
    </source>
</evidence>
<sequence length="214" mass="23742">MPRNCCCVQMHARLRPRLRRGTRLLTAESYVSGFVSCSSKPWTFRRSTTYDGARNARARAMRMPWFSEIKIQTAAAAKVSPFLHTPPPPLTALFYASRAQSNGKTRALKSPDLVACHGSSHRVSFSALRVIGRPQVKDVETECDVDDDGTSVMLSIPPIPGPWSCICISTARLCVVASKVERTHRTGAHPREHPRESTRLELASMKRSAATRPK</sequence>
<keyword evidence="3" id="KW-1185">Reference proteome</keyword>
<organism evidence="2 3">
    <name type="scientific">Mycena sanguinolenta</name>
    <dbReference type="NCBI Taxonomy" id="230812"/>
    <lineage>
        <taxon>Eukaryota</taxon>
        <taxon>Fungi</taxon>
        <taxon>Dikarya</taxon>
        <taxon>Basidiomycota</taxon>
        <taxon>Agaricomycotina</taxon>
        <taxon>Agaricomycetes</taxon>
        <taxon>Agaricomycetidae</taxon>
        <taxon>Agaricales</taxon>
        <taxon>Marasmiineae</taxon>
        <taxon>Mycenaceae</taxon>
        <taxon>Mycena</taxon>
    </lineage>
</organism>
<reference evidence="2" key="1">
    <citation type="submission" date="2020-05" db="EMBL/GenBank/DDBJ databases">
        <title>Mycena genomes resolve the evolution of fungal bioluminescence.</title>
        <authorList>
            <person name="Tsai I.J."/>
        </authorList>
    </citation>
    <scope>NUCLEOTIDE SEQUENCE</scope>
    <source>
        <strain evidence="2">160909Yilan</strain>
    </source>
</reference>
<name>A0A8H6Z3G6_9AGAR</name>